<organism evidence="5 6">
    <name type="scientific">Candida glabrata (strain ATCC 2001 / BCRC 20586 / JCM 3761 / NBRC 0622 / NRRL Y-65 / CBS 138)</name>
    <name type="common">Yeast</name>
    <name type="synonym">Nakaseomyces glabratus</name>
    <dbReference type="NCBI Taxonomy" id="284593"/>
    <lineage>
        <taxon>Eukaryota</taxon>
        <taxon>Fungi</taxon>
        <taxon>Dikarya</taxon>
        <taxon>Ascomycota</taxon>
        <taxon>Saccharomycotina</taxon>
        <taxon>Saccharomycetes</taxon>
        <taxon>Saccharomycetales</taxon>
        <taxon>Saccharomycetaceae</taxon>
        <taxon>Nakaseomyces</taxon>
    </lineage>
</organism>
<name>Q6FQ05_CANGA</name>
<dbReference type="PROSITE" id="PS51820">
    <property type="entry name" value="PA14"/>
    <property type="match status" value="1"/>
</dbReference>
<dbReference type="Gene3D" id="2.60.120.1560">
    <property type="match status" value="1"/>
</dbReference>
<dbReference type="Pfam" id="PF20646">
    <property type="entry name" value="Hpf1_C"/>
    <property type="match status" value="1"/>
</dbReference>
<evidence type="ECO:0000256" key="1">
    <source>
        <dbReference type="SAM" id="MobiDB-lite"/>
    </source>
</evidence>
<gene>
    <name evidence="4" type="primary">PWP5</name>
    <name evidence="4 5" type="ordered locus">CAGL0I10340g</name>
</gene>
<dbReference type="InterPro" id="IPR037524">
    <property type="entry name" value="PA14/GLEYA"/>
</dbReference>
<dbReference type="AlphaFoldDB" id="Q6FQ05"/>
<proteinExistence type="predicted"/>
<keyword evidence="2" id="KW-0732">Signal</keyword>
<dbReference type="STRING" id="284593.Q6FQ05"/>
<feature type="compositionally biased region" description="Polar residues" evidence="1">
    <location>
        <begin position="913"/>
        <end position="924"/>
    </location>
</feature>
<feature type="domain" description="PA14" evidence="3">
    <location>
        <begin position="56"/>
        <end position="213"/>
    </location>
</feature>
<feature type="compositionally biased region" description="Low complexity" evidence="1">
    <location>
        <begin position="929"/>
        <end position="951"/>
    </location>
</feature>
<dbReference type="InterPro" id="IPR018871">
    <property type="entry name" value="GLEYA_adhesin_domain"/>
</dbReference>
<evidence type="ECO:0000256" key="2">
    <source>
        <dbReference type="SAM" id="SignalP"/>
    </source>
</evidence>
<evidence type="ECO:0000313" key="6">
    <source>
        <dbReference type="Proteomes" id="UP000002428"/>
    </source>
</evidence>
<dbReference type="CGD" id="CAL0132062">
    <property type="gene designation" value="PWP5"/>
</dbReference>
<feature type="signal peptide" evidence="2">
    <location>
        <begin position="1"/>
        <end position="24"/>
    </location>
</feature>
<keyword evidence="6" id="KW-1185">Reference proteome</keyword>
<evidence type="ECO:0000313" key="4">
    <source>
        <dbReference type="CGD" id="CAL0132062"/>
    </source>
</evidence>
<reference evidence="5 6" key="1">
    <citation type="journal article" date="2004" name="Nature">
        <title>Genome evolution in yeasts.</title>
        <authorList>
            <consortium name="Genolevures"/>
            <person name="Dujon B."/>
            <person name="Sherman D."/>
            <person name="Fischer G."/>
            <person name="Durrens P."/>
            <person name="Casaregola S."/>
            <person name="Lafontaine I."/>
            <person name="de Montigny J."/>
            <person name="Marck C."/>
            <person name="Neuveglise C."/>
            <person name="Talla E."/>
            <person name="Goffard N."/>
            <person name="Frangeul L."/>
            <person name="Aigle M."/>
            <person name="Anthouard V."/>
            <person name="Babour A."/>
            <person name="Barbe V."/>
            <person name="Barnay S."/>
            <person name="Blanchin S."/>
            <person name="Beckerich J.M."/>
            <person name="Beyne E."/>
            <person name="Bleykasten C."/>
            <person name="Boisrame A."/>
            <person name="Boyer J."/>
            <person name="Cattolico L."/>
            <person name="Confanioleri F."/>
            <person name="de Daruvar A."/>
            <person name="Despons L."/>
            <person name="Fabre E."/>
            <person name="Fairhead C."/>
            <person name="Ferry-Dumazet H."/>
            <person name="Groppi A."/>
            <person name="Hantraye F."/>
            <person name="Hennequin C."/>
            <person name="Jauniaux N."/>
            <person name="Joyet P."/>
            <person name="Kachouri R."/>
            <person name="Kerrest A."/>
            <person name="Koszul R."/>
            <person name="Lemaire M."/>
            <person name="Lesur I."/>
            <person name="Ma L."/>
            <person name="Muller H."/>
            <person name="Nicaud J.M."/>
            <person name="Nikolski M."/>
            <person name="Oztas S."/>
            <person name="Ozier-Kalogeropoulos O."/>
            <person name="Pellenz S."/>
            <person name="Potier S."/>
            <person name="Richard G.F."/>
            <person name="Straub M.L."/>
            <person name="Suleau A."/>
            <person name="Swennene D."/>
            <person name="Tekaia F."/>
            <person name="Wesolowski-Louvel M."/>
            <person name="Westhof E."/>
            <person name="Wirth B."/>
            <person name="Zeniou-Meyer M."/>
            <person name="Zivanovic I."/>
            <person name="Bolotin-Fukuhara M."/>
            <person name="Thierry A."/>
            <person name="Bouchier C."/>
            <person name="Caudron B."/>
            <person name="Scarpelli C."/>
            <person name="Gaillardin C."/>
            <person name="Weissenbach J."/>
            <person name="Wincker P."/>
            <person name="Souciet J.L."/>
        </authorList>
    </citation>
    <scope>NUCLEOTIDE SEQUENCE [LARGE SCALE GENOMIC DNA]</scope>
    <source>
        <strain evidence="6">ATCC 2001 / BCRC 20586 / JCM 3761 / NBRC 0622 / NRRL Y-65 / CBS 138</strain>
    </source>
</reference>
<protein>
    <recommendedName>
        <fullName evidence="3">PA14 domain-containing protein</fullName>
    </recommendedName>
</protein>
<dbReference type="VEuPathDB" id="FungiDB:CAGL0I10340g"/>
<dbReference type="InterPro" id="IPR049451">
    <property type="entry name" value="AWP2-like_YTTT_rpt"/>
</dbReference>
<dbReference type="RefSeq" id="XP_447689.1">
    <property type="nucleotide sequence ID" value="XM_447689.1"/>
</dbReference>
<accession>Q6FQ05</accession>
<dbReference type="Proteomes" id="UP000002428">
    <property type="component" value="Chromosome I"/>
</dbReference>
<feature type="region of interest" description="Disordered" evidence="1">
    <location>
        <begin position="903"/>
        <end position="981"/>
    </location>
</feature>
<dbReference type="EMBL" id="CR380955">
    <property type="protein sequence ID" value="CAG60634.1"/>
    <property type="molecule type" value="Genomic_DNA"/>
</dbReference>
<dbReference type="SUPFAM" id="SSF56988">
    <property type="entry name" value="Anthrax protective antigen"/>
    <property type="match status" value="1"/>
</dbReference>
<evidence type="ECO:0000259" key="3">
    <source>
        <dbReference type="PROSITE" id="PS51820"/>
    </source>
</evidence>
<sequence>MPLIGKYFHFLILCLLSLIGLVLAANPVPLTNVCYFPEEYPRQAGFRAITAGLASTILQGSVDELLNYSGLSSLTTQQTTTTTPNFQLPTLPLPTNVYGLTVVPLYLLVQLQGYFVPPVSGQYTFSLENTNDAAIIFFGNPSAFPCGDLSAWPQASADDITVTDGTFPSRTLFLKAGVAYPMRISYYNSLGSGNLAVSFTDPGGTKRTNWNGYIWRYNSCSTCTYTPPPAGTTIYSSGWLLDSTTVTTSYSLYTGIDGVESTYTLYKVGVPTITPSLEVPPLTTVTLSYNEYNEENVVSYYSTTTDDGSPIIASTTLTIRTIYSEAPEPITITIEIQPGLTNYEIISYWTTTNADGQFITTSTSTTYSPPPVGTVSVYENHELVEDVYSYFITLDGSGNIITDSVLISATTIYDAAPEPSTNVIDLGEEVTGYEVISFYTTVDGDGKVVTTSTSTTYSPPPVGTVSVYENHELVEDVYSYFITLDGSGNIITDSVLISATTIYDAAPEPSTNVIDLGEEVTGYEVVTYWTMTNEAGDLITTSSTVTYSPPAITVVGTTGSNYVESDWISFFITRDVEGQLVTGSTTLNGTREYIEAEVVETSLLSVPTAETRTIDSGNGVTEYEVVTHWTTTNEAGDLITTSSTVTYSPPAITVVGTTGSNYVESDWISFFITRDVEGQLVTGSTTLNGTREYIEAEVVETSLLSVPTAETRTIDSGNGVTEYEVVTHWTTTNEAGDLITTSSTVTYSPPAITVVGTTGSNYVESDWISFFITRDVEGQLITGSSIVDYSFFSALNRTISNAGSNSLSEEASSQTSISDLKPDIATITNLRATSSITMSSYVSSAKRWSNSSKEIKISTSSSATSNKELTKASSYYLKGTIVNTIANVPGALSSKNAISNSVGVHPPIKTDEATSATSSYGNSRMDTHSWVPSSKSSPTPSSVESSNISSVINQFENNTTLETRRKTNIESKMSQSSSHDNELYGSFYGGSPHTREGNLSVALVIILVQFLL</sequence>
<feature type="chain" id="PRO_5004273494" description="PA14 domain-containing protein" evidence="2">
    <location>
        <begin position="25"/>
        <end position="1012"/>
    </location>
</feature>
<dbReference type="HOGENOM" id="CLU_297534_0_0_1"/>
<evidence type="ECO:0000313" key="5">
    <source>
        <dbReference type="EMBL" id="CAG60634.1"/>
    </source>
</evidence>
<dbReference type="InParanoid" id="Q6FQ05"/>
<dbReference type="KEGG" id="cgr:2889212"/>
<dbReference type="Pfam" id="PF10528">
    <property type="entry name" value="GLEYA"/>
    <property type="match status" value="1"/>
</dbReference>
<dbReference type="GeneID" id="2889212"/>
<feature type="compositionally biased region" description="Polar residues" evidence="1">
    <location>
        <begin position="952"/>
        <end position="961"/>
    </location>
</feature>